<dbReference type="Gene3D" id="1.20.1560.10">
    <property type="entry name" value="ABC transporter type 1, transmembrane domain"/>
    <property type="match status" value="1"/>
</dbReference>
<accession>A0A9X4M0Z7</accession>
<dbReference type="GO" id="GO:0016887">
    <property type="term" value="F:ATP hydrolysis activity"/>
    <property type="evidence" value="ECO:0007669"/>
    <property type="project" value="InterPro"/>
</dbReference>
<feature type="transmembrane region" description="Helical" evidence="9">
    <location>
        <begin position="157"/>
        <end position="177"/>
    </location>
</feature>
<dbReference type="GO" id="GO:0015421">
    <property type="term" value="F:ABC-type oligopeptide transporter activity"/>
    <property type="evidence" value="ECO:0007669"/>
    <property type="project" value="TreeGrafter"/>
</dbReference>
<evidence type="ECO:0000256" key="5">
    <source>
        <dbReference type="ARBA" id="ARBA00022741"/>
    </source>
</evidence>
<dbReference type="PANTHER" id="PTHR43394">
    <property type="entry name" value="ATP-DEPENDENT PERMEASE MDL1, MITOCHONDRIAL"/>
    <property type="match status" value="1"/>
</dbReference>
<keyword evidence="8 9" id="KW-0472">Membrane</keyword>
<name>A0A9X4M0Z7_9ACTN</name>
<dbReference type="Proteomes" id="UP001152755">
    <property type="component" value="Unassembled WGS sequence"/>
</dbReference>
<dbReference type="InterPro" id="IPR027417">
    <property type="entry name" value="P-loop_NTPase"/>
</dbReference>
<dbReference type="AlphaFoldDB" id="A0A9X4M0Z7"/>
<feature type="transmembrane region" description="Helical" evidence="9">
    <location>
        <begin position="54"/>
        <end position="80"/>
    </location>
</feature>
<sequence length="576" mass="62215">MLIALIASRLRPYKRWLALIGLFQLVSVIANLYLPSLNARIVDQGVSVGDTGYIWRSGGVMMAISLVQIVASVLATFYAARASMAFGRDTRSDIFHAVGRFSAREVGNFGAASLITRGTNDVQQVQQLVLMTMTFMVAAPFMAVGGVIMALREAIGLSWLMLVAVPLLGVVMGFVIARMVPGFRTVQTKLDNVNRVLREQLSGVRVVRAFVREPYETARFRAANEELTDSSIRVMRLMAIMFPFVMLVMNVTTVAVWWFGAKAIDQGSVEIGALTAYMTYLIQILMSVMMATFMLMMVPRASVSAERITEVLDTTPSVRPPEHPTSIPPIRGEVRFDDVAMTYPGADEPVLSGVTLTGRPGETVAIIGSTGSGKTTLISLIARLFDVTGGAVRIDGTDIRDIDPEALWGHIGLVPQKPYLFSGTVASNLRYGNPEAADDELWQALEIAQASSFVQSMGGLEAQIAQGGTNVSGGQRQRLSIARALVAKPRIYLFDDSFSALDLATDARVRAALRPHVTDATIFLVAQRVSTIVGADRIVVLDDGKVMGIGTHAELLDTCETYQEIAGSQAGSEAVA</sequence>
<dbReference type="InterPro" id="IPR003593">
    <property type="entry name" value="AAA+_ATPase"/>
</dbReference>
<evidence type="ECO:0000259" key="11">
    <source>
        <dbReference type="PROSITE" id="PS50929"/>
    </source>
</evidence>
<evidence type="ECO:0000313" key="13">
    <source>
        <dbReference type="Proteomes" id="UP001152755"/>
    </source>
</evidence>
<evidence type="ECO:0000256" key="4">
    <source>
        <dbReference type="ARBA" id="ARBA00022692"/>
    </source>
</evidence>
<feature type="domain" description="ABC transmembrane type-1" evidence="11">
    <location>
        <begin position="18"/>
        <end position="300"/>
    </location>
</feature>
<dbReference type="SUPFAM" id="SSF52540">
    <property type="entry name" value="P-loop containing nucleoside triphosphate hydrolases"/>
    <property type="match status" value="1"/>
</dbReference>
<protein>
    <submittedName>
        <fullName evidence="12">ABC transporter ATP-binding protein/permease</fullName>
    </submittedName>
</protein>
<dbReference type="PROSITE" id="PS50929">
    <property type="entry name" value="ABC_TM1F"/>
    <property type="match status" value="1"/>
</dbReference>
<gene>
    <name evidence="12" type="ORF">NVS88_07250</name>
</gene>
<keyword evidence="13" id="KW-1185">Reference proteome</keyword>
<keyword evidence="5" id="KW-0547">Nucleotide-binding</keyword>
<keyword evidence="7 9" id="KW-1133">Transmembrane helix</keyword>
<evidence type="ECO:0000256" key="7">
    <source>
        <dbReference type="ARBA" id="ARBA00022989"/>
    </source>
</evidence>
<feature type="transmembrane region" description="Helical" evidence="9">
    <location>
        <begin position="16"/>
        <end position="34"/>
    </location>
</feature>
<evidence type="ECO:0000256" key="9">
    <source>
        <dbReference type="SAM" id="Phobius"/>
    </source>
</evidence>
<keyword evidence="6 12" id="KW-0067">ATP-binding</keyword>
<dbReference type="PROSITE" id="PS50893">
    <property type="entry name" value="ABC_TRANSPORTER_2"/>
    <property type="match status" value="1"/>
</dbReference>
<dbReference type="Gene3D" id="3.40.50.300">
    <property type="entry name" value="P-loop containing nucleotide triphosphate hydrolases"/>
    <property type="match status" value="1"/>
</dbReference>
<dbReference type="InterPro" id="IPR003439">
    <property type="entry name" value="ABC_transporter-like_ATP-bd"/>
</dbReference>
<feature type="domain" description="ABC transporter" evidence="10">
    <location>
        <begin position="334"/>
        <end position="568"/>
    </location>
</feature>
<dbReference type="SMART" id="SM00382">
    <property type="entry name" value="AAA"/>
    <property type="match status" value="1"/>
</dbReference>
<keyword evidence="3" id="KW-1003">Cell membrane</keyword>
<evidence type="ECO:0000256" key="2">
    <source>
        <dbReference type="ARBA" id="ARBA00022448"/>
    </source>
</evidence>
<dbReference type="Pfam" id="PF00664">
    <property type="entry name" value="ABC_membrane"/>
    <property type="match status" value="1"/>
</dbReference>
<dbReference type="InterPro" id="IPR017871">
    <property type="entry name" value="ABC_transporter-like_CS"/>
</dbReference>
<dbReference type="CDD" id="cd18548">
    <property type="entry name" value="ABC_6TM_Tm287_like"/>
    <property type="match status" value="1"/>
</dbReference>
<organism evidence="12 13">
    <name type="scientific">Speluncibacter jeojiensis</name>
    <dbReference type="NCBI Taxonomy" id="2710754"/>
    <lineage>
        <taxon>Bacteria</taxon>
        <taxon>Bacillati</taxon>
        <taxon>Actinomycetota</taxon>
        <taxon>Actinomycetes</taxon>
        <taxon>Mycobacteriales</taxon>
        <taxon>Speluncibacteraceae</taxon>
        <taxon>Speluncibacter</taxon>
    </lineage>
</organism>
<evidence type="ECO:0000313" key="12">
    <source>
        <dbReference type="EMBL" id="MDG3014352.1"/>
    </source>
</evidence>
<evidence type="ECO:0000259" key="10">
    <source>
        <dbReference type="PROSITE" id="PS50893"/>
    </source>
</evidence>
<feature type="transmembrane region" description="Helical" evidence="9">
    <location>
        <begin position="128"/>
        <end position="151"/>
    </location>
</feature>
<dbReference type="InterPro" id="IPR039421">
    <property type="entry name" value="Type_1_exporter"/>
</dbReference>
<dbReference type="RefSeq" id="WP_332519537.1">
    <property type="nucleotide sequence ID" value="NZ_JANRHA010000003.1"/>
</dbReference>
<keyword evidence="4 9" id="KW-0812">Transmembrane</keyword>
<dbReference type="GO" id="GO:0005524">
    <property type="term" value="F:ATP binding"/>
    <property type="evidence" value="ECO:0007669"/>
    <property type="project" value="UniProtKB-KW"/>
</dbReference>
<dbReference type="Pfam" id="PF00005">
    <property type="entry name" value="ABC_tran"/>
    <property type="match status" value="1"/>
</dbReference>
<keyword evidence="2" id="KW-0813">Transport</keyword>
<dbReference type="PROSITE" id="PS00211">
    <property type="entry name" value="ABC_TRANSPORTER_1"/>
    <property type="match status" value="1"/>
</dbReference>
<dbReference type="PANTHER" id="PTHR43394:SF1">
    <property type="entry name" value="ATP-BINDING CASSETTE SUB-FAMILY B MEMBER 10, MITOCHONDRIAL"/>
    <property type="match status" value="1"/>
</dbReference>
<evidence type="ECO:0000256" key="8">
    <source>
        <dbReference type="ARBA" id="ARBA00023136"/>
    </source>
</evidence>
<dbReference type="EMBL" id="JANRHA010000003">
    <property type="protein sequence ID" value="MDG3014352.1"/>
    <property type="molecule type" value="Genomic_DNA"/>
</dbReference>
<evidence type="ECO:0000256" key="1">
    <source>
        <dbReference type="ARBA" id="ARBA00004651"/>
    </source>
</evidence>
<feature type="transmembrane region" description="Helical" evidence="9">
    <location>
        <begin position="237"/>
        <end position="260"/>
    </location>
</feature>
<feature type="transmembrane region" description="Helical" evidence="9">
    <location>
        <begin position="280"/>
        <end position="298"/>
    </location>
</feature>
<evidence type="ECO:0000256" key="3">
    <source>
        <dbReference type="ARBA" id="ARBA00022475"/>
    </source>
</evidence>
<dbReference type="FunFam" id="1.20.1560.10:FF:000040">
    <property type="entry name" value="Multidrug ABC transporter ATP-binding protein"/>
    <property type="match status" value="1"/>
</dbReference>
<dbReference type="GO" id="GO:0005886">
    <property type="term" value="C:plasma membrane"/>
    <property type="evidence" value="ECO:0007669"/>
    <property type="project" value="UniProtKB-SubCell"/>
</dbReference>
<dbReference type="SUPFAM" id="SSF90123">
    <property type="entry name" value="ABC transporter transmembrane region"/>
    <property type="match status" value="1"/>
</dbReference>
<evidence type="ECO:0000256" key="6">
    <source>
        <dbReference type="ARBA" id="ARBA00022840"/>
    </source>
</evidence>
<comment type="caution">
    <text evidence="12">The sequence shown here is derived from an EMBL/GenBank/DDBJ whole genome shotgun (WGS) entry which is preliminary data.</text>
</comment>
<reference evidence="12" key="1">
    <citation type="submission" date="2022-08" db="EMBL/GenBank/DDBJ databases">
        <title>Genome analysis of Corynebacteriales strain.</title>
        <authorList>
            <person name="Lee S.D."/>
        </authorList>
    </citation>
    <scope>NUCLEOTIDE SEQUENCE</scope>
    <source>
        <strain evidence="12">D3-21</strain>
    </source>
</reference>
<dbReference type="FunFam" id="3.40.50.300:FF:000854">
    <property type="entry name" value="Multidrug ABC transporter ATP-binding protein"/>
    <property type="match status" value="1"/>
</dbReference>
<dbReference type="InterPro" id="IPR011527">
    <property type="entry name" value="ABC1_TM_dom"/>
</dbReference>
<comment type="subcellular location">
    <subcellularLocation>
        <location evidence="1">Cell membrane</location>
        <topology evidence="1">Multi-pass membrane protein</topology>
    </subcellularLocation>
</comment>
<proteinExistence type="predicted"/>
<dbReference type="InterPro" id="IPR036640">
    <property type="entry name" value="ABC1_TM_sf"/>
</dbReference>